<evidence type="ECO:0000256" key="1">
    <source>
        <dbReference type="SAM" id="MobiDB-lite"/>
    </source>
</evidence>
<reference evidence="2" key="1">
    <citation type="journal article" date="2020" name="Nature">
        <title>Giant virus diversity and host interactions through global metagenomics.</title>
        <authorList>
            <person name="Schulz F."/>
            <person name="Roux S."/>
            <person name="Paez-Espino D."/>
            <person name="Jungbluth S."/>
            <person name="Walsh D.A."/>
            <person name="Denef V.J."/>
            <person name="McMahon K.D."/>
            <person name="Konstantinidis K.T."/>
            <person name="Eloe-Fadrosh E.A."/>
            <person name="Kyrpides N.C."/>
            <person name="Woyke T."/>
        </authorList>
    </citation>
    <scope>NUCLEOTIDE SEQUENCE</scope>
    <source>
        <strain evidence="2">GVMAG-M-3300009151-35</strain>
    </source>
</reference>
<dbReference type="EMBL" id="MN738904">
    <property type="protein sequence ID" value="QHT30640.1"/>
    <property type="molecule type" value="Genomic_DNA"/>
</dbReference>
<proteinExistence type="predicted"/>
<sequence length="1060" mass="126334">MSNKDNDNIIYLSEDLPEINYFEIVSIDEIIKNNPNFIAFSREEIYNELFNFVKTKSKTECFLKLFYEIVNKKTNVDNFIVIADANRGNFEDLNIEEFISDLKKYDKINDANLALASKNKLWFPLNYDADNNKIRFKAQQKTIIELSEDNNYIVFKDDETNIPIIGVYFYSPITILDDYLNDKIMSHLYKPIKLDIKNATVENENFEDLIKSYKIKIPIDKIDNENYNYSSINNLLQKYNYSLDNISQDDFKIIKNHLTELNKKETIHKITYNSIQIKSIELINPRFTFFNILKELKILIDITIKSTDIITKQLKTFEKERSVVKKLDITRDLYSIITNLNDKNYDQVINNLRDLRKNLILDGAISKLELFNKLNKKNIINQLDELEIRFELLKYSFVDIYKLNFSCTDDEHEIHIGTDEANYEGVPLKIGQSNEKEDNYEYDDEKDEIDLDETQFNKYYNNQFYNIEIGFAELLKMILPFLYRMQKLSALPINYDMIVSYLFNNYRTIEPKITIIYKYFPDIEEDELNIYLKKPIKYILINAKDKMINAMNEYFNNFKNIIYDIIALWSITIQKDIIHETLFFNQEKLFPECEHLWDEYGAPYDIESKKGVMIYLSCIFREVYGDLYKDEYANLVPLDDDFKKIIMTIITEKYEKELLTMTKIKAKKVKINIGRQYYDTLYDLLKRKEYKGDNFLAAYIDALIYMPAIKFVKIHKYLQGCCLERIDENFTADLYFKTDRQDLKKAKEKLTGKRVFNMPRYKRFFIQKKKEINKTEQFIEIHNPIKYNIIDYDIQKWLSDLKDLKKPTIFSDDLISKLLLSVFKTTENYKEQYINYFNNKELKQLFHNYTFDNYKQISSIISKILYKYLKKDALSFLTIINNTINELDKLNSIITEDNINDINSIKRIAIIRLMALPSSIDNIVNKKFIPSIDIDNEVYQELFKEIVISIINNIKNCHMLDLNEQIDFINQIREKNKFDILARMNKKTREDKDIEKELKKYGLKYNEELLDNEIEPEINIEKPDNQNENDGEDEYKVDMEDGDSDDEYMQGSNNGFIYAD</sequence>
<evidence type="ECO:0000313" key="2">
    <source>
        <dbReference type="EMBL" id="QHT30640.1"/>
    </source>
</evidence>
<name>A0A6C0EQR4_9ZZZZ</name>
<organism evidence="2">
    <name type="scientific">viral metagenome</name>
    <dbReference type="NCBI Taxonomy" id="1070528"/>
    <lineage>
        <taxon>unclassified sequences</taxon>
        <taxon>metagenomes</taxon>
        <taxon>organismal metagenomes</taxon>
    </lineage>
</organism>
<feature type="compositionally biased region" description="Polar residues" evidence="1">
    <location>
        <begin position="1050"/>
        <end position="1060"/>
    </location>
</feature>
<protein>
    <submittedName>
        <fullName evidence="2">Uncharacterized protein</fullName>
    </submittedName>
</protein>
<feature type="region of interest" description="Disordered" evidence="1">
    <location>
        <begin position="1014"/>
        <end position="1060"/>
    </location>
</feature>
<accession>A0A6C0EQR4</accession>
<dbReference type="AlphaFoldDB" id="A0A6C0EQR4"/>